<reference evidence="2" key="1">
    <citation type="submission" date="2024-06" db="EMBL/GenBank/DDBJ databases">
        <title>Multi-omics analyses provide insights into the biosynthesis of the anticancer antibiotic pleurotin in Hohenbuehelia grisea.</title>
        <authorList>
            <person name="Weaver J.A."/>
            <person name="Alberti F."/>
        </authorList>
    </citation>
    <scope>NUCLEOTIDE SEQUENCE [LARGE SCALE GENOMIC DNA]</scope>
    <source>
        <strain evidence="2">T-177</strain>
    </source>
</reference>
<evidence type="ECO:0000313" key="1">
    <source>
        <dbReference type="EMBL" id="KAL0948300.1"/>
    </source>
</evidence>
<protein>
    <recommendedName>
        <fullName evidence="3">F-box domain-containing protein</fullName>
    </recommendedName>
</protein>
<proteinExistence type="predicted"/>
<sequence length="317" mass="35601">MLLVRRPLSILHLDSIPSQPSTLLAVNSASMELFMDSVPPSPVDEDASSSSVSLPLPPDLDVGASVSILDVISVRHALLHRFPREIVDKILNFADYKCRIIASYEENFSTAFPERVFRRLFRRRDFSVNEEPYLMTAYIPNPPTHLHKDLLNPMKIDSVTFTTLRRTDTNGMLLPSPQFNVAIVRRCFPIGKSLVQSLFTAHDSFSGKFGYPELKVNGKKRWSLHPRTKMSAPVDPDQPYEVVTWTNCSNSDAGGALDEGECGLSKEYVEALQPGDRVSITAVTTVCLRFIFFWPSFAQHVSTACWTVRRGSWDGFC</sequence>
<gene>
    <name evidence="1" type="ORF">HGRIS_010892</name>
</gene>
<name>A0ABR3IYM3_9AGAR</name>
<dbReference type="EMBL" id="JASNQZ010000014">
    <property type="protein sequence ID" value="KAL0948300.1"/>
    <property type="molecule type" value="Genomic_DNA"/>
</dbReference>
<keyword evidence="2" id="KW-1185">Reference proteome</keyword>
<comment type="caution">
    <text evidence="1">The sequence shown here is derived from an EMBL/GenBank/DDBJ whole genome shotgun (WGS) entry which is preliminary data.</text>
</comment>
<organism evidence="1 2">
    <name type="scientific">Hohenbuehelia grisea</name>
    <dbReference type="NCBI Taxonomy" id="104357"/>
    <lineage>
        <taxon>Eukaryota</taxon>
        <taxon>Fungi</taxon>
        <taxon>Dikarya</taxon>
        <taxon>Basidiomycota</taxon>
        <taxon>Agaricomycotina</taxon>
        <taxon>Agaricomycetes</taxon>
        <taxon>Agaricomycetidae</taxon>
        <taxon>Agaricales</taxon>
        <taxon>Pleurotineae</taxon>
        <taxon>Pleurotaceae</taxon>
        <taxon>Hohenbuehelia</taxon>
    </lineage>
</organism>
<accession>A0ABR3IYM3</accession>
<dbReference type="Proteomes" id="UP001556367">
    <property type="component" value="Unassembled WGS sequence"/>
</dbReference>
<evidence type="ECO:0000313" key="2">
    <source>
        <dbReference type="Proteomes" id="UP001556367"/>
    </source>
</evidence>
<evidence type="ECO:0008006" key="3">
    <source>
        <dbReference type="Google" id="ProtNLM"/>
    </source>
</evidence>